<name>A0A397PEH1_9SPHN</name>
<dbReference type="EMBL" id="QXDC01000003">
    <property type="protein sequence ID" value="RIA44544.1"/>
    <property type="molecule type" value="Genomic_DNA"/>
</dbReference>
<comment type="caution">
    <text evidence="2">The sequence shown here is derived from an EMBL/GenBank/DDBJ whole genome shotgun (WGS) entry which is preliminary data.</text>
</comment>
<evidence type="ECO:0000259" key="1">
    <source>
        <dbReference type="Pfam" id="PF01935"/>
    </source>
</evidence>
<dbReference type="Gene3D" id="3.40.50.300">
    <property type="entry name" value="P-loop containing nucleotide triphosphate hydrolases"/>
    <property type="match status" value="2"/>
</dbReference>
<protein>
    <recommendedName>
        <fullName evidence="1">Helicase HerA central domain-containing protein</fullName>
    </recommendedName>
</protein>
<dbReference type="OrthoDB" id="9806951at2"/>
<dbReference type="InterPro" id="IPR008571">
    <property type="entry name" value="HerA-like"/>
</dbReference>
<dbReference type="InterPro" id="IPR027417">
    <property type="entry name" value="P-loop_NTPase"/>
</dbReference>
<dbReference type="Proteomes" id="UP000266568">
    <property type="component" value="Unassembled WGS sequence"/>
</dbReference>
<dbReference type="RefSeq" id="WP_119036186.1">
    <property type="nucleotide sequence ID" value="NZ_QXDC01000003.1"/>
</dbReference>
<feature type="domain" description="Helicase HerA central" evidence="1">
    <location>
        <begin position="155"/>
        <end position="389"/>
    </location>
</feature>
<dbReference type="InterPro" id="IPR002789">
    <property type="entry name" value="HerA_central"/>
</dbReference>
<evidence type="ECO:0000313" key="2">
    <source>
        <dbReference type="EMBL" id="RIA44544.1"/>
    </source>
</evidence>
<dbReference type="AlphaFoldDB" id="A0A397PEH1"/>
<gene>
    <name evidence="2" type="ORF">DFR49_2789</name>
</gene>
<reference evidence="2 3" key="1">
    <citation type="submission" date="2018-08" db="EMBL/GenBank/DDBJ databases">
        <title>Genomic Encyclopedia of Type Strains, Phase IV (KMG-IV): sequencing the most valuable type-strain genomes for metagenomic binning, comparative biology and taxonomic classification.</title>
        <authorList>
            <person name="Goeker M."/>
        </authorList>
    </citation>
    <scope>NUCLEOTIDE SEQUENCE [LARGE SCALE GENOMIC DNA]</scope>
    <source>
        <strain evidence="2 3">DSM 25527</strain>
    </source>
</reference>
<dbReference type="SUPFAM" id="SSF52540">
    <property type="entry name" value="P-loop containing nucleoside triphosphate hydrolases"/>
    <property type="match status" value="1"/>
</dbReference>
<sequence length="559" mass="60170">MAEILGAQDLTGVDPESTGAPATPVGFSPRGIGAVAEIGGSGSQIVLDAAALDTIAQSSDPAIAAAGQVGSQVKVRVGGVWLIANIRALKLAAGCDDRIVAEVDFLGEGDEEKLTGKLYKFRRGVTRYPRPGAPVFPASTADLKQIYAADDRANIEIGTVYPTRDIRAALYIDAMLGKHFALLGSTGTGKSTAAALILHRICQRAPQGHIVMVDPHGEYGAAFKTAGAVYDVGNLQMPYWLMNFEEHCEVFLTSHGADRQVDADILAKCLLAARAKGRVGQEIAKLTVDAPVPYLLSDLTNIIQLEMGKMDRAGDTAPYLRLKTKIDEIKADPRYGFMFSGMLVADTMGDFIGRVFRLPGDGKPISIIDVSGVPSEITSVVVSVLARMVFDFAIWSRNEPQRPILLVCEEAHRYIPSGADAEKSSVGRILSRIAKEGRKYGVSLGLITQRPSDLAEGVLSQCGTIISMRLNNDRDQAFVRAAMPEGARGFLDSIPALRNRECVICGEGVAIPIRVGFDALEEHKRPASGDPLFSELWSEVGQEDQIIARTIRRWRAQGR</sequence>
<accession>A0A397PEH1</accession>
<dbReference type="Pfam" id="PF01935">
    <property type="entry name" value="DUF87"/>
    <property type="match status" value="1"/>
</dbReference>
<dbReference type="PANTHER" id="PTHR42957">
    <property type="entry name" value="HELICASE MJ1565-RELATED"/>
    <property type="match status" value="1"/>
</dbReference>
<keyword evidence="3" id="KW-1185">Reference proteome</keyword>
<evidence type="ECO:0000313" key="3">
    <source>
        <dbReference type="Proteomes" id="UP000266568"/>
    </source>
</evidence>
<organism evidence="2 3">
    <name type="scientific">Hephaestia caeni</name>
    <dbReference type="NCBI Taxonomy" id="645617"/>
    <lineage>
        <taxon>Bacteria</taxon>
        <taxon>Pseudomonadati</taxon>
        <taxon>Pseudomonadota</taxon>
        <taxon>Alphaproteobacteria</taxon>
        <taxon>Sphingomonadales</taxon>
        <taxon>Sphingomonadaceae</taxon>
        <taxon>Hephaestia</taxon>
    </lineage>
</organism>
<proteinExistence type="predicted"/>
<dbReference type="PANTHER" id="PTHR42957:SF1">
    <property type="entry name" value="HELICASE MJ1565-RELATED"/>
    <property type="match status" value="1"/>
</dbReference>
<dbReference type="CDD" id="cd01127">
    <property type="entry name" value="TrwB_TraG_TraD_VirD4"/>
    <property type="match status" value="1"/>
</dbReference>